<accession>X1AVB4</accession>
<organism evidence="4">
    <name type="scientific">marine sediment metagenome</name>
    <dbReference type="NCBI Taxonomy" id="412755"/>
    <lineage>
        <taxon>unclassified sequences</taxon>
        <taxon>metagenomes</taxon>
        <taxon>ecological metagenomes</taxon>
    </lineage>
</organism>
<dbReference type="PANTHER" id="PTHR43435:SF4">
    <property type="entry name" value="FGGY CARBOHYDRATE KINASE DOMAIN-CONTAINING PROTEIN"/>
    <property type="match status" value="1"/>
</dbReference>
<dbReference type="AlphaFoldDB" id="X1AVB4"/>
<proteinExistence type="predicted"/>
<dbReference type="InterPro" id="IPR018485">
    <property type="entry name" value="FGGY_C"/>
</dbReference>
<reference evidence="4" key="1">
    <citation type="journal article" date="2014" name="Front. Microbiol.">
        <title>High frequency of phylogenetically diverse reductive dehalogenase-homologous genes in deep subseafloor sedimentary metagenomes.</title>
        <authorList>
            <person name="Kawai M."/>
            <person name="Futagami T."/>
            <person name="Toyoda A."/>
            <person name="Takaki Y."/>
            <person name="Nishi S."/>
            <person name="Hori S."/>
            <person name="Arai W."/>
            <person name="Tsubouchi T."/>
            <person name="Morono Y."/>
            <person name="Uchiyama I."/>
            <person name="Ito T."/>
            <person name="Fujiyama A."/>
            <person name="Inagaki F."/>
            <person name="Takami H."/>
        </authorList>
    </citation>
    <scope>NUCLEOTIDE SEQUENCE</scope>
    <source>
        <strain evidence="4">Expedition CK06-06</strain>
    </source>
</reference>
<dbReference type="Gene3D" id="3.30.420.40">
    <property type="match status" value="1"/>
</dbReference>
<name>X1AVB4_9ZZZZ</name>
<sequence length="173" mass="19306">TSRSEGVIVLEHWQGNRTPFVDPYSRGVIRGLSLKHTPIHIYRAIMEGVAYGTEVILRVIKENKYNIKEIIACGGTTKSKLWLQIYADVTGLPIKTTTTPEAAALGSAILGAVAAGKYGSIIEAAGKMVKFKDIITPDMNNHNKYKFFVNQYEKTYLSLKDSMYEIDKYISNL</sequence>
<dbReference type="GO" id="GO:0019150">
    <property type="term" value="F:D-ribulokinase activity"/>
    <property type="evidence" value="ECO:0007669"/>
    <property type="project" value="TreeGrafter"/>
</dbReference>
<gene>
    <name evidence="4" type="ORF">S01H4_34366</name>
</gene>
<evidence type="ECO:0000256" key="2">
    <source>
        <dbReference type="ARBA" id="ARBA00022777"/>
    </source>
</evidence>
<dbReference type="GO" id="GO:0005737">
    <property type="term" value="C:cytoplasm"/>
    <property type="evidence" value="ECO:0007669"/>
    <property type="project" value="TreeGrafter"/>
</dbReference>
<dbReference type="InterPro" id="IPR018483">
    <property type="entry name" value="Carb_kinase_FGGY_CS"/>
</dbReference>
<evidence type="ECO:0000259" key="3">
    <source>
        <dbReference type="Pfam" id="PF02782"/>
    </source>
</evidence>
<evidence type="ECO:0000256" key="1">
    <source>
        <dbReference type="ARBA" id="ARBA00022679"/>
    </source>
</evidence>
<dbReference type="InterPro" id="IPR043129">
    <property type="entry name" value="ATPase_NBD"/>
</dbReference>
<protein>
    <recommendedName>
        <fullName evidence="3">Carbohydrate kinase FGGY C-terminal domain-containing protein</fullName>
    </recommendedName>
</protein>
<keyword evidence="2" id="KW-0418">Kinase</keyword>
<dbReference type="PANTHER" id="PTHR43435">
    <property type="entry name" value="RIBULOKINASE"/>
    <property type="match status" value="1"/>
</dbReference>
<feature type="domain" description="Carbohydrate kinase FGGY C-terminal" evidence="3">
    <location>
        <begin position="4"/>
        <end position="115"/>
    </location>
</feature>
<dbReference type="EMBL" id="BART01018179">
    <property type="protein sequence ID" value="GAG86934.1"/>
    <property type="molecule type" value="Genomic_DNA"/>
</dbReference>
<evidence type="ECO:0000313" key="4">
    <source>
        <dbReference type="EMBL" id="GAG86934.1"/>
    </source>
</evidence>
<dbReference type="SUPFAM" id="SSF53067">
    <property type="entry name" value="Actin-like ATPase domain"/>
    <property type="match status" value="1"/>
</dbReference>
<comment type="caution">
    <text evidence="4">The sequence shown here is derived from an EMBL/GenBank/DDBJ whole genome shotgun (WGS) entry which is preliminary data.</text>
</comment>
<dbReference type="PROSITE" id="PS00445">
    <property type="entry name" value="FGGY_KINASES_2"/>
    <property type="match status" value="1"/>
</dbReference>
<feature type="non-terminal residue" evidence="4">
    <location>
        <position position="1"/>
    </location>
</feature>
<dbReference type="Pfam" id="PF02782">
    <property type="entry name" value="FGGY_C"/>
    <property type="match status" value="1"/>
</dbReference>
<dbReference type="GO" id="GO:0019321">
    <property type="term" value="P:pentose metabolic process"/>
    <property type="evidence" value="ECO:0007669"/>
    <property type="project" value="TreeGrafter"/>
</dbReference>
<keyword evidence="1" id="KW-0808">Transferase</keyword>